<evidence type="ECO:0000313" key="3">
    <source>
        <dbReference type="EMBL" id="KAG7089987.1"/>
    </source>
</evidence>
<keyword evidence="1" id="KW-0472">Membrane</keyword>
<dbReference type="InterPro" id="IPR045339">
    <property type="entry name" value="DUF6534"/>
</dbReference>
<evidence type="ECO:0000256" key="1">
    <source>
        <dbReference type="SAM" id="Phobius"/>
    </source>
</evidence>
<protein>
    <recommendedName>
        <fullName evidence="2">DUF6534 domain-containing protein</fullName>
    </recommendedName>
</protein>
<keyword evidence="4" id="KW-1185">Reference proteome</keyword>
<dbReference type="PANTHER" id="PTHR40465">
    <property type="entry name" value="CHROMOSOME 1, WHOLE GENOME SHOTGUN SEQUENCE"/>
    <property type="match status" value="1"/>
</dbReference>
<evidence type="ECO:0000313" key="4">
    <source>
        <dbReference type="Proteomes" id="UP001049176"/>
    </source>
</evidence>
<reference evidence="3" key="1">
    <citation type="journal article" date="2021" name="Genome Biol. Evol.">
        <title>The assembled and annotated genome of the fairy-ring fungus Marasmius oreades.</title>
        <authorList>
            <person name="Hiltunen M."/>
            <person name="Ament-Velasquez S.L."/>
            <person name="Johannesson H."/>
        </authorList>
    </citation>
    <scope>NUCLEOTIDE SEQUENCE</scope>
    <source>
        <strain evidence="3">03SP1</strain>
    </source>
</reference>
<dbReference type="RefSeq" id="XP_043006457.1">
    <property type="nucleotide sequence ID" value="XM_043156669.1"/>
</dbReference>
<name>A0A9P7UPS2_9AGAR</name>
<dbReference type="PANTHER" id="PTHR40465:SF1">
    <property type="entry name" value="DUF6534 DOMAIN-CONTAINING PROTEIN"/>
    <property type="match status" value="1"/>
</dbReference>
<proteinExistence type="predicted"/>
<dbReference type="Pfam" id="PF20152">
    <property type="entry name" value="DUF6534"/>
    <property type="match status" value="1"/>
</dbReference>
<comment type="caution">
    <text evidence="3">The sequence shown here is derived from an EMBL/GenBank/DDBJ whole genome shotgun (WGS) entry which is preliminary data.</text>
</comment>
<sequence length="330" mass="36799">MSSSAALPSPSLTGPPIAALSLNCMLFAVLTIQIYSYEVKFPRDRIALKIFVWLVYIMDLTQIVLLHMFCWDVWVTGLAIQGNAPTPQPDTGAHTMMTAIISAMIQGFFAWRVYVLKRDSLIVRITAATIVLLAFTQCISCVCGVSSYYVAGKKASSVALEIELAVFTQIWMIGAVVCDLLIAVSMTWILISYNRASKVKRTRTLVKSLILRSVETGTVTFAFTMVNLILFWIMPQNYIYMVFDRTLSKLYSNALFLSLNARECGADVSTTNWVSDSTPDTTGSVSLDRSRIRFRSDTDEVIHIARHTVTDTENQFDDCQLSNKETLSSV</sequence>
<feature type="transmembrane region" description="Helical" evidence="1">
    <location>
        <begin position="214"/>
        <end position="234"/>
    </location>
</feature>
<keyword evidence="1" id="KW-0812">Transmembrane</keyword>
<feature type="transmembrane region" description="Helical" evidence="1">
    <location>
        <begin position="17"/>
        <end position="38"/>
    </location>
</feature>
<dbReference type="Proteomes" id="UP001049176">
    <property type="component" value="Chromosome 7"/>
</dbReference>
<evidence type="ECO:0000259" key="2">
    <source>
        <dbReference type="Pfam" id="PF20152"/>
    </source>
</evidence>
<organism evidence="3 4">
    <name type="scientific">Marasmius oreades</name>
    <name type="common">fairy-ring Marasmius</name>
    <dbReference type="NCBI Taxonomy" id="181124"/>
    <lineage>
        <taxon>Eukaryota</taxon>
        <taxon>Fungi</taxon>
        <taxon>Dikarya</taxon>
        <taxon>Basidiomycota</taxon>
        <taxon>Agaricomycotina</taxon>
        <taxon>Agaricomycetes</taxon>
        <taxon>Agaricomycetidae</taxon>
        <taxon>Agaricales</taxon>
        <taxon>Marasmiineae</taxon>
        <taxon>Marasmiaceae</taxon>
        <taxon>Marasmius</taxon>
    </lineage>
</organism>
<feature type="transmembrane region" description="Helical" evidence="1">
    <location>
        <begin position="170"/>
        <end position="193"/>
    </location>
</feature>
<gene>
    <name evidence="3" type="ORF">E1B28_011609</name>
</gene>
<feature type="transmembrane region" description="Helical" evidence="1">
    <location>
        <begin position="94"/>
        <end position="115"/>
    </location>
</feature>
<dbReference type="KEGG" id="more:E1B28_011609"/>
<keyword evidence="1" id="KW-1133">Transmembrane helix</keyword>
<feature type="transmembrane region" description="Helical" evidence="1">
    <location>
        <begin position="127"/>
        <end position="150"/>
    </location>
</feature>
<feature type="domain" description="DUF6534" evidence="2">
    <location>
        <begin position="175"/>
        <end position="263"/>
    </location>
</feature>
<dbReference type="GeneID" id="66080684"/>
<dbReference type="AlphaFoldDB" id="A0A9P7UPS2"/>
<dbReference type="OrthoDB" id="3223377at2759"/>
<accession>A0A9P7UPS2</accession>
<dbReference type="EMBL" id="CM032187">
    <property type="protein sequence ID" value="KAG7089987.1"/>
    <property type="molecule type" value="Genomic_DNA"/>
</dbReference>
<feature type="transmembrane region" description="Helical" evidence="1">
    <location>
        <begin position="50"/>
        <end position="74"/>
    </location>
</feature>